<keyword evidence="3" id="KW-1185">Reference proteome</keyword>
<dbReference type="AlphaFoldDB" id="A0A371I665"/>
<comment type="caution">
    <text evidence="2">The sequence shown here is derived from an EMBL/GenBank/DDBJ whole genome shotgun (WGS) entry which is preliminary data.</text>
</comment>
<reference evidence="2" key="1">
    <citation type="submission" date="2018-05" db="EMBL/GenBank/DDBJ databases">
        <title>Draft genome of Mucuna pruriens seed.</title>
        <authorList>
            <person name="Nnadi N.E."/>
            <person name="Vos R."/>
            <person name="Hasami M.H."/>
            <person name="Devisetty U.K."/>
            <person name="Aguiy J.C."/>
        </authorList>
    </citation>
    <scope>NUCLEOTIDE SEQUENCE [LARGE SCALE GENOMIC DNA]</scope>
    <source>
        <strain evidence="2">JCA_2017</strain>
    </source>
</reference>
<accession>A0A371I665</accession>
<dbReference type="Proteomes" id="UP000257109">
    <property type="component" value="Unassembled WGS sequence"/>
</dbReference>
<dbReference type="EMBL" id="QJKJ01000829">
    <property type="protein sequence ID" value="RDY10501.1"/>
    <property type="molecule type" value="Genomic_DNA"/>
</dbReference>
<feature type="non-terminal residue" evidence="2">
    <location>
        <position position="1"/>
    </location>
</feature>
<dbReference type="OrthoDB" id="1305902at2759"/>
<gene>
    <name evidence="2" type="ORF">CR513_04970</name>
</gene>
<evidence type="ECO:0000313" key="2">
    <source>
        <dbReference type="EMBL" id="RDY10501.1"/>
    </source>
</evidence>
<organism evidence="2 3">
    <name type="scientific">Mucuna pruriens</name>
    <name type="common">Velvet bean</name>
    <name type="synonym">Dolichos pruriens</name>
    <dbReference type="NCBI Taxonomy" id="157652"/>
    <lineage>
        <taxon>Eukaryota</taxon>
        <taxon>Viridiplantae</taxon>
        <taxon>Streptophyta</taxon>
        <taxon>Embryophyta</taxon>
        <taxon>Tracheophyta</taxon>
        <taxon>Spermatophyta</taxon>
        <taxon>Magnoliopsida</taxon>
        <taxon>eudicotyledons</taxon>
        <taxon>Gunneridae</taxon>
        <taxon>Pentapetalae</taxon>
        <taxon>rosids</taxon>
        <taxon>fabids</taxon>
        <taxon>Fabales</taxon>
        <taxon>Fabaceae</taxon>
        <taxon>Papilionoideae</taxon>
        <taxon>50 kb inversion clade</taxon>
        <taxon>NPAAA clade</taxon>
        <taxon>indigoferoid/millettioid clade</taxon>
        <taxon>Phaseoleae</taxon>
        <taxon>Mucuna</taxon>
    </lineage>
</organism>
<sequence length="165" mass="17857">MASNTQQFEIRGPSQSRMVNEIGATSNQRLENQLTELTSLVRQLAVGQHQPATAAKVRGICTFVEYPTNMCPTLQEIESDQTKNVGAITWKTAISTGTESGAIRSSTIRTHTECVSKTSRVSTTDSIIPSTTFPKTTAASESAYPRQLPISKRPNEAACNKQPGV</sequence>
<protein>
    <submittedName>
        <fullName evidence="2">Uncharacterized protein</fullName>
    </submittedName>
</protein>
<name>A0A371I665_MUCPR</name>
<proteinExistence type="predicted"/>
<evidence type="ECO:0000256" key="1">
    <source>
        <dbReference type="SAM" id="MobiDB-lite"/>
    </source>
</evidence>
<evidence type="ECO:0000313" key="3">
    <source>
        <dbReference type="Proteomes" id="UP000257109"/>
    </source>
</evidence>
<feature type="region of interest" description="Disordered" evidence="1">
    <location>
        <begin position="132"/>
        <end position="165"/>
    </location>
</feature>